<comment type="caution">
    <text evidence="2">The sequence shown here is derived from an EMBL/GenBank/DDBJ whole genome shotgun (WGS) entry which is preliminary data.</text>
</comment>
<name>A0A1Q9CI89_SYMMI</name>
<evidence type="ECO:0000256" key="1">
    <source>
        <dbReference type="SAM" id="Phobius"/>
    </source>
</evidence>
<evidence type="ECO:0000313" key="2">
    <source>
        <dbReference type="EMBL" id="OLP82567.1"/>
    </source>
</evidence>
<keyword evidence="1" id="KW-1133">Transmembrane helix</keyword>
<dbReference type="EMBL" id="LSRX01001182">
    <property type="protein sequence ID" value="OLP82567.1"/>
    <property type="molecule type" value="Genomic_DNA"/>
</dbReference>
<gene>
    <name evidence="2" type="ORF">AK812_SmicGene36780</name>
</gene>
<dbReference type="Proteomes" id="UP000186817">
    <property type="component" value="Unassembled WGS sequence"/>
</dbReference>
<organism evidence="2 3">
    <name type="scientific">Symbiodinium microadriaticum</name>
    <name type="common">Dinoflagellate</name>
    <name type="synonym">Zooxanthella microadriatica</name>
    <dbReference type="NCBI Taxonomy" id="2951"/>
    <lineage>
        <taxon>Eukaryota</taxon>
        <taxon>Sar</taxon>
        <taxon>Alveolata</taxon>
        <taxon>Dinophyceae</taxon>
        <taxon>Suessiales</taxon>
        <taxon>Symbiodiniaceae</taxon>
        <taxon>Symbiodinium</taxon>
    </lineage>
</organism>
<keyword evidence="1" id="KW-0812">Transmembrane</keyword>
<proteinExistence type="predicted"/>
<keyword evidence="3" id="KW-1185">Reference proteome</keyword>
<feature type="transmembrane region" description="Helical" evidence="1">
    <location>
        <begin position="139"/>
        <end position="164"/>
    </location>
</feature>
<reference evidence="2 3" key="1">
    <citation type="submission" date="2016-02" db="EMBL/GenBank/DDBJ databases">
        <title>Genome analysis of coral dinoflagellate symbionts highlights evolutionary adaptations to a symbiotic lifestyle.</title>
        <authorList>
            <person name="Aranda M."/>
            <person name="Li Y."/>
            <person name="Liew Y.J."/>
            <person name="Baumgarten S."/>
            <person name="Simakov O."/>
            <person name="Wilson M."/>
            <person name="Piel J."/>
            <person name="Ashoor H."/>
            <person name="Bougouffa S."/>
            <person name="Bajic V.B."/>
            <person name="Ryu T."/>
            <person name="Ravasi T."/>
            <person name="Bayer T."/>
            <person name="Micklem G."/>
            <person name="Kim H."/>
            <person name="Bhak J."/>
            <person name="Lajeunesse T.C."/>
            <person name="Voolstra C.R."/>
        </authorList>
    </citation>
    <scope>NUCLEOTIDE SEQUENCE [LARGE SCALE GENOMIC DNA]</scope>
    <source>
        <strain evidence="2 3">CCMP2467</strain>
    </source>
</reference>
<protein>
    <submittedName>
        <fullName evidence="2">Uncharacterized protein</fullName>
    </submittedName>
</protein>
<sequence length="273" mass="29927">MRMREDTASFTTVKKRSELKQAPFLARTSALHAVLHLHGLATCCNTRHLVAAATKVEEHELDAILPGLGLLGRLVAILERGAVAAATQELEPDGLDATLLLLLLGLLGRLAATPEPDAAEAAMQELEQDGFRAILLPELLVLGLLVLLVHLQLAPILPVVLAIWTAREEVYEQALSHLEGNFRISLLAVSFLSEWRSRTTWHEGGRHFHPQLPHSDATSTTPADADKEQIQKFELHLSFEKLVAKHNWTQLSKLRLSALKSGLTSQVLLMGTG</sequence>
<dbReference type="AlphaFoldDB" id="A0A1Q9CI89"/>
<evidence type="ECO:0000313" key="3">
    <source>
        <dbReference type="Proteomes" id="UP000186817"/>
    </source>
</evidence>
<accession>A0A1Q9CI89</accession>
<keyword evidence="1" id="KW-0472">Membrane</keyword>